<dbReference type="EMBL" id="DVHN01000125">
    <property type="protein sequence ID" value="HIR89226.1"/>
    <property type="molecule type" value="Genomic_DNA"/>
</dbReference>
<comment type="function">
    <text evidence="2">Catalyzes the reduction of dTDP-6-deoxy-L-lyxo-4-hexulose to yield dTDP-L-rhamnose.</text>
</comment>
<evidence type="ECO:0000313" key="5">
    <source>
        <dbReference type="Proteomes" id="UP000824201"/>
    </source>
</evidence>
<reference evidence="4" key="2">
    <citation type="journal article" date="2021" name="PeerJ">
        <title>Extensive microbial diversity within the chicken gut microbiome revealed by metagenomics and culture.</title>
        <authorList>
            <person name="Gilroy R."/>
            <person name="Ravi A."/>
            <person name="Getino M."/>
            <person name="Pursley I."/>
            <person name="Horton D.L."/>
            <person name="Alikhan N.F."/>
            <person name="Baker D."/>
            <person name="Gharbi K."/>
            <person name="Hall N."/>
            <person name="Watson M."/>
            <person name="Adriaenssens E.M."/>
            <person name="Foster-Nyarko E."/>
            <person name="Jarju S."/>
            <person name="Secka A."/>
            <person name="Antonio M."/>
            <person name="Oren A."/>
            <person name="Chaudhuri R.R."/>
            <person name="La Ragione R."/>
            <person name="Hildebrand F."/>
            <person name="Pallen M.J."/>
        </authorList>
    </citation>
    <scope>NUCLEOTIDE SEQUENCE</scope>
    <source>
        <strain evidence="4">ChiW13-3771</strain>
    </source>
</reference>
<evidence type="ECO:0000256" key="2">
    <source>
        <dbReference type="RuleBase" id="RU364082"/>
    </source>
</evidence>
<dbReference type="GO" id="GO:0006556">
    <property type="term" value="P:S-adenosylmethionine biosynthetic process"/>
    <property type="evidence" value="ECO:0007669"/>
    <property type="project" value="TreeGrafter"/>
</dbReference>
<dbReference type="Pfam" id="PF04321">
    <property type="entry name" value="RmlD_sub_bind"/>
    <property type="match status" value="1"/>
</dbReference>
<proteinExistence type="inferred from homology"/>
<dbReference type="Proteomes" id="UP000824201">
    <property type="component" value="Unassembled WGS sequence"/>
</dbReference>
<gene>
    <name evidence="4" type="ORF">IAC96_09770</name>
</gene>
<name>A0A9D1EF13_9FIRM</name>
<accession>A0A9D1EF13</accession>
<dbReference type="Gene3D" id="3.40.50.720">
    <property type="entry name" value="NAD(P)-binding Rossmann-like Domain"/>
    <property type="match status" value="1"/>
</dbReference>
<keyword evidence="2" id="KW-0521">NADP</keyword>
<dbReference type="GO" id="GO:0048269">
    <property type="term" value="C:methionine adenosyltransferase complex"/>
    <property type="evidence" value="ECO:0007669"/>
    <property type="project" value="TreeGrafter"/>
</dbReference>
<keyword evidence="2" id="KW-0560">Oxidoreductase</keyword>
<dbReference type="AlphaFoldDB" id="A0A9D1EF13"/>
<dbReference type="InterPro" id="IPR005913">
    <property type="entry name" value="dTDP_dehydrorham_reduct"/>
</dbReference>
<dbReference type="EC" id="1.1.1.133" evidence="2"/>
<comment type="pathway">
    <text evidence="2">Carbohydrate biosynthesis; dTDP-L-rhamnose biosynthesis.</text>
</comment>
<reference evidence="4" key="1">
    <citation type="submission" date="2020-10" db="EMBL/GenBank/DDBJ databases">
        <authorList>
            <person name="Gilroy R."/>
        </authorList>
    </citation>
    <scope>NUCLEOTIDE SEQUENCE</scope>
    <source>
        <strain evidence="4">ChiW13-3771</strain>
    </source>
</reference>
<organism evidence="4 5">
    <name type="scientific">Candidatus Fimimorpha faecalis</name>
    <dbReference type="NCBI Taxonomy" id="2840824"/>
    <lineage>
        <taxon>Bacteria</taxon>
        <taxon>Bacillati</taxon>
        <taxon>Bacillota</taxon>
        <taxon>Clostridia</taxon>
        <taxon>Eubacteriales</taxon>
        <taxon>Candidatus Fimimorpha</taxon>
    </lineage>
</organism>
<dbReference type="GO" id="GO:0048270">
    <property type="term" value="F:methionine adenosyltransferase regulator activity"/>
    <property type="evidence" value="ECO:0007669"/>
    <property type="project" value="TreeGrafter"/>
</dbReference>
<dbReference type="PANTHER" id="PTHR10491">
    <property type="entry name" value="DTDP-4-DEHYDRORHAMNOSE REDUCTASE"/>
    <property type="match status" value="1"/>
</dbReference>
<evidence type="ECO:0000259" key="3">
    <source>
        <dbReference type="Pfam" id="PF04321"/>
    </source>
</evidence>
<comment type="similarity">
    <text evidence="1 2">Belongs to the dTDP-4-dehydrorhamnose reductase family.</text>
</comment>
<sequence length="307" mass="35051">MINMNSSDKYKTEMESKRKRMVITGASGFLGSRLYEFFSGNQFSRDYLVFAPTHTQMDITDKNAVQMYMKEIHPDIVIHSAAVSNTWTCQQQPELSWNVNVEGTINIGRICHELGSRLIFMSSDQVYNGEAGLLPHLENEVLTPSNIYGKHKLEAEQRLCNMEMDVVCLRLTWMFDYPKEGRVLNQNIIVNVLNALKQQTSIQSPIYEYRGVTNVWDVVKNMENVLDIPAGIYNYGSECSGNTYETVGFVFDSLGKNMEKEKLLLADTKRYVNQPRNLSMSIEKLKKTGISFPSSYEGILQCIKESN</sequence>
<dbReference type="InterPro" id="IPR036291">
    <property type="entry name" value="NAD(P)-bd_dom_sf"/>
</dbReference>
<comment type="caution">
    <text evidence="4">The sequence shown here is derived from an EMBL/GenBank/DDBJ whole genome shotgun (WGS) entry which is preliminary data.</text>
</comment>
<dbReference type="SUPFAM" id="SSF51735">
    <property type="entry name" value="NAD(P)-binding Rossmann-fold domains"/>
    <property type="match status" value="1"/>
</dbReference>
<protein>
    <recommendedName>
        <fullName evidence="2">dTDP-4-dehydrorhamnose reductase</fullName>
        <ecNumber evidence="2">1.1.1.133</ecNumber>
    </recommendedName>
</protein>
<dbReference type="InterPro" id="IPR029903">
    <property type="entry name" value="RmlD-like-bd"/>
</dbReference>
<evidence type="ECO:0000313" key="4">
    <source>
        <dbReference type="EMBL" id="HIR89226.1"/>
    </source>
</evidence>
<dbReference type="PANTHER" id="PTHR10491:SF4">
    <property type="entry name" value="METHIONINE ADENOSYLTRANSFERASE 2 SUBUNIT BETA"/>
    <property type="match status" value="1"/>
</dbReference>
<evidence type="ECO:0000256" key="1">
    <source>
        <dbReference type="ARBA" id="ARBA00010944"/>
    </source>
</evidence>
<dbReference type="GO" id="GO:0008831">
    <property type="term" value="F:dTDP-4-dehydrorhamnose reductase activity"/>
    <property type="evidence" value="ECO:0007669"/>
    <property type="project" value="UniProtKB-EC"/>
</dbReference>
<feature type="domain" description="RmlD-like substrate binding" evidence="3">
    <location>
        <begin position="20"/>
        <end position="305"/>
    </location>
</feature>